<dbReference type="Gene3D" id="3.40.50.150">
    <property type="entry name" value="Vaccinia Virus protein VP39"/>
    <property type="match status" value="1"/>
</dbReference>
<keyword evidence="3" id="KW-0808">Transferase</keyword>
<protein>
    <recommendedName>
        <fullName evidence="1">site-specific DNA-methyltransferase (adenine-specific)</fullName>
        <ecNumber evidence="1">2.1.1.72</ecNumber>
    </recommendedName>
</protein>
<dbReference type="AlphaFoldDB" id="A0A1Y4DB81"/>
<dbReference type="Proteomes" id="UP000196368">
    <property type="component" value="Unassembled WGS sequence"/>
</dbReference>
<evidence type="ECO:0000259" key="9">
    <source>
        <dbReference type="Pfam" id="PF12950"/>
    </source>
</evidence>
<evidence type="ECO:0000256" key="3">
    <source>
        <dbReference type="ARBA" id="ARBA00022679"/>
    </source>
</evidence>
<dbReference type="GO" id="GO:0009007">
    <property type="term" value="F:site-specific DNA-methyltransferase (adenine-specific) activity"/>
    <property type="evidence" value="ECO:0007669"/>
    <property type="project" value="UniProtKB-EC"/>
</dbReference>
<keyword evidence="4" id="KW-0949">S-adenosyl-L-methionine</keyword>
<dbReference type="RefSeq" id="WP_087288335.1">
    <property type="nucleotide sequence ID" value="NZ_NFJD01000003.1"/>
</dbReference>
<organism evidence="10 11">
    <name type="scientific">Candidatus Avelusimicrobium gallicola</name>
    <dbReference type="NCBI Taxonomy" id="2562704"/>
    <lineage>
        <taxon>Bacteria</taxon>
        <taxon>Pseudomonadati</taxon>
        <taxon>Elusimicrobiota</taxon>
        <taxon>Elusimicrobia</taxon>
        <taxon>Elusimicrobiales</taxon>
        <taxon>Elusimicrobiaceae</taxon>
        <taxon>Candidatus Avelusimicrobium</taxon>
    </lineage>
</organism>
<evidence type="ECO:0000313" key="10">
    <source>
        <dbReference type="EMBL" id="OUO56437.1"/>
    </source>
</evidence>
<dbReference type="GO" id="GO:0009307">
    <property type="term" value="P:DNA restriction-modification system"/>
    <property type="evidence" value="ECO:0007669"/>
    <property type="project" value="UniProtKB-KW"/>
</dbReference>
<keyword evidence="11" id="KW-1185">Reference proteome</keyword>
<evidence type="ECO:0000313" key="11">
    <source>
        <dbReference type="Proteomes" id="UP000196368"/>
    </source>
</evidence>
<dbReference type="PROSITE" id="PS00092">
    <property type="entry name" value="N6_MTASE"/>
    <property type="match status" value="1"/>
</dbReference>
<dbReference type="EMBL" id="NFJD01000003">
    <property type="protein sequence ID" value="OUO56437.1"/>
    <property type="molecule type" value="Genomic_DNA"/>
</dbReference>
<dbReference type="EC" id="2.1.1.72" evidence="1"/>
<dbReference type="Pfam" id="PF07669">
    <property type="entry name" value="Eco57I"/>
    <property type="match status" value="1"/>
</dbReference>
<dbReference type="InterPro" id="IPR011639">
    <property type="entry name" value="MethylTrfase_TaqI-like_dom"/>
</dbReference>
<evidence type="ECO:0000256" key="6">
    <source>
        <dbReference type="ARBA" id="ARBA00023125"/>
    </source>
</evidence>
<sequence length="716" mass="80110">MDIATLRRLTRIFEKSGWKKPEIYAFLRQFVIQRLAGPSFLLAKARAVSFFPAPPAAAQAILQGLTTGPEGSSGALAPQTLAVLYEFFQPKNKSRGVFFTPWGLARQTARAVLYEVLARRCGLGRQEALSLLEQSICPLPRARALALDAFLSRLSFCDPAAGAGGLVVPFVLELTRLRQTLNPALNGPHVLLSLIQHNLYAGDISKRALEELRLRLALVCRQQGLAVLPGNFCPHLFAADALACRNGKSIWRLQAKELFHADGGFDVILSNPPYLGQKGHSPVFEKLRRNPLWKPMAAPKSDLLYFFFYLALDLLKEGGIGGFLTTSYFTSAAGAFVLRKELKQKAAFLYLQNFENQRLFERAAGQHTLLSVFEKNNASEKPPCQIANQILPQAALYRTPALLIQTRVQQTPLESALLKMETCPHTLQEIACVTNGLMTGCDKISASHLRHFRLPGVKKGEGVFVLSEQEKDTLHLNAYEKQKLKPFFKNSDISPYTARQTPKRWLIDFFYPNDRELDFSRYEHLRAHLARFAPVLRARKQNNNGINKLLARGVYWFGSVRRKMDFEAEKIVVPQRSPRNTFAFAAGPWYASSDVYFISNPKDGFSLWYLLGLFNSAPYFAFLSCRGKRKGNLLELYSAPLKALPVPAAAPEIKRTVETLAQEIYRQKSANPQADIHLLQAQINQHVCHLLGLTAQEVQAIDTYLQALPACAAARN</sequence>
<dbReference type="GO" id="GO:0032259">
    <property type="term" value="P:methylation"/>
    <property type="evidence" value="ECO:0007669"/>
    <property type="project" value="UniProtKB-KW"/>
</dbReference>
<keyword evidence="6" id="KW-0238">DNA-binding</keyword>
<keyword evidence="2" id="KW-0489">Methyltransferase</keyword>
<dbReference type="OrthoDB" id="9815272at2"/>
<dbReference type="PANTHER" id="PTHR33841:SF1">
    <property type="entry name" value="DNA METHYLTRANSFERASE A"/>
    <property type="match status" value="1"/>
</dbReference>
<comment type="caution">
    <text evidence="10">The sequence shown here is derived from an EMBL/GenBank/DDBJ whole genome shotgun (WGS) entry which is preliminary data.</text>
</comment>
<proteinExistence type="predicted"/>
<dbReference type="PRINTS" id="PR00507">
    <property type="entry name" value="N12N6MTFRASE"/>
</dbReference>
<evidence type="ECO:0000256" key="5">
    <source>
        <dbReference type="ARBA" id="ARBA00022747"/>
    </source>
</evidence>
<comment type="catalytic activity">
    <reaction evidence="7">
        <text>a 2'-deoxyadenosine in DNA + S-adenosyl-L-methionine = an N(6)-methyl-2'-deoxyadenosine in DNA + S-adenosyl-L-homocysteine + H(+)</text>
        <dbReference type="Rhea" id="RHEA:15197"/>
        <dbReference type="Rhea" id="RHEA-COMP:12418"/>
        <dbReference type="Rhea" id="RHEA-COMP:12419"/>
        <dbReference type="ChEBI" id="CHEBI:15378"/>
        <dbReference type="ChEBI" id="CHEBI:57856"/>
        <dbReference type="ChEBI" id="CHEBI:59789"/>
        <dbReference type="ChEBI" id="CHEBI:90615"/>
        <dbReference type="ChEBI" id="CHEBI:90616"/>
        <dbReference type="EC" id="2.1.1.72"/>
    </reaction>
</comment>
<dbReference type="SUPFAM" id="SSF53335">
    <property type="entry name" value="S-adenosyl-L-methionine-dependent methyltransferases"/>
    <property type="match status" value="1"/>
</dbReference>
<evidence type="ECO:0000259" key="8">
    <source>
        <dbReference type="Pfam" id="PF07669"/>
    </source>
</evidence>
<dbReference type="InterPro" id="IPR025931">
    <property type="entry name" value="TaqI_C"/>
</dbReference>
<accession>A0A1Y4DB81</accession>
<dbReference type="InterPro" id="IPR050953">
    <property type="entry name" value="N4_N6_ade-DNA_methylase"/>
</dbReference>
<dbReference type="GO" id="GO:0003677">
    <property type="term" value="F:DNA binding"/>
    <property type="evidence" value="ECO:0007669"/>
    <property type="project" value="UniProtKB-KW"/>
</dbReference>
<evidence type="ECO:0000256" key="4">
    <source>
        <dbReference type="ARBA" id="ARBA00022691"/>
    </source>
</evidence>
<dbReference type="InterPro" id="IPR029063">
    <property type="entry name" value="SAM-dependent_MTases_sf"/>
</dbReference>
<dbReference type="PANTHER" id="PTHR33841">
    <property type="entry name" value="DNA METHYLTRANSFERASE YEEA-RELATED"/>
    <property type="match status" value="1"/>
</dbReference>
<name>A0A1Y4DB81_9BACT</name>
<feature type="domain" description="Type II methyltransferase M.TaqI-like" evidence="8">
    <location>
        <begin position="197"/>
        <end position="360"/>
    </location>
</feature>
<evidence type="ECO:0000256" key="2">
    <source>
        <dbReference type="ARBA" id="ARBA00022603"/>
    </source>
</evidence>
<evidence type="ECO:0000256" key="7">
    <source>
        <dbReference type="ARBA" id="ARBA00047942"/>
    </source>
</evidence>
<reference evidence="11" key="1">
    <citation type="submission" date="2017-04" db="EMBL/GenBank/DDBJ databases">
        <title>Function of individual gut microbiota members based on whole genome sequencing of pure cultures obtained from chicken caecum.</title>
        <authorList>
            <person name="Medvecky M."/>
            <person name="Cejkova D."/>
            <person name="Polansky O."/>
            <person name="Karasova D."/>
            <person name="Kubasova T."/>
            <person name="Cizek A."/>
            <person name="Rychlik I."/>
        </authorList>
    </citation>
    <scope>NUCLEOTIDE SEQUENCE [LARGE SCALE GENOMIC DNA]</scope>
    <source>
        <strain evidence="11">An273</strain>
    </source>
</reference>
<gene>
    <name evidence="10" type="ORF">B5F75_04380</name>
</gene>
<dbReference type="InterPro" id="IPR002052">
    <property type="entry name" value="DNA_methylase_N6_adenine_CS"/>
</dbReference>
<dbReference type="Pfam" id="PF12950">
    <property type="entry name" value="TaqI_C"/>
    <property type="match status" value="1"/>
</dbReference>
<keyword evidence="5" id="KW-0680">Restriction system</keyword>
<evidence type="ECO:0000256" key="1">
    <source>
        <dbReference type="ARBA" id="ARBA00011900"/>
    </source>
</evidence>
<feature type="domain" description="TaqI-like C-terminal specificity" evidence="9">
    <location>
        <begin position="564"/>
        <end position="646"/>
    </location>
</feature>